<accession>A0A1I8B3X8</accession>
<proteinExistence type="predicted"/>
<reference evidence="2" key="1">
    <citation type="submission" date="2016-11" db="UniProtKB">
        <authorList>
            <consortium name="WormBaseParasite"/>
        </authorList>
    </citation>
    <scope>IDENTIFICATION</scope>
</reference>
<dbReference type="PANTHER" id="PTHR10504:SF145">
    <property type="entry name" value="PROTEIN CBG15266"/>
    <property type="match status" value="1"/>
</dbReference>
<dbReference type="Gene3D" id="3.15.10.10">
    <property type="entry name" value="Bactericidal permeability-increasing protein, domain 1"/>
    <property type="match status" value="1"/>
</dbReference>
<evidence type="ECO:0000313" key="2">
    <source>
        <dbReference type="WBParaSite" id="MhA1_Contig1284.frz3.gene7"/>
    </source>
</evidence>
<dbReference type="WBParaSite" id="MhA1_Contig1284.frz3.gene7">
    <property type="protein sequence ID" value="MhA1_Contig1284.frz3.gene7"/>
    <property type="gene ID" value="MhA1_Contig1284.frz3.gene7"/>
</dbReference>
<evidence type="ECO:0000313" key="1">
    <source>
        <dbReference type="Proteomes" id="UP000095281"/>
    </source>
</evidence>
<dbReference type="AlphaFoldDB" id="A0A1I8B3X8"/>
<organism evidence="1 2">
    <name type="scientific">Meloidogyne hapla</name>
    <name type="common">Root-knot nematode worm</name>
    <dbReference type="NCBI Taxonomy" id="6305"/>
    <lineage>
        <taxon>Eukaryota</taxon>
        <taxon>Metazoa</taxon>
        <taxon>Ecdysozoa</taxon>
        <taxon>Nematoda</taxon>
        <taxon>Chromadorea</taxon>
        <taxon>Rhabditida</taxon>
        <taxon>Tylenchina</taxon>
        <taxon>Tylenchomorpha</taxon>
        <taxon>Tylenchoidea</taxon>
        <taxon>Meloidogynidae</taxon>
        <taxon>Meloidogyninae</taxon>
        <taxon>Meloidogyne</taxon>
    </lineage>
</organism>
<dbReference type="InterPro" id="IPR017943">
    <property type="entry name" value="Bactericidal_perm-incr_a/b_dom"/>
</dbReference>
<sequence>PNIVARLSERGIDFFGLIGHKLVNKELPKANFPNILLPIDNGPGSGQVNVSDLHILPSLFISPKFRFQLAPPRAIRFISKNGIVPIRGYWSAYYWLLGIKFSTSGWVEIVAENISSALELGIKHQNERPQFEVFSCFAANG</sequence>
<dbReference type="GO" id="GO:0005615">
    <property type="term" value="C:extracellular space"/>
    <property type="evidence" value="ECO:0007669"/>
    <property type="project" value="TreeGrafter"/>
</dbReference>
<dbReference type="PANTHER" id="PTHR10504">
    <property type="entry name" value="BACTERICIDAL PERMEABILITY-INCREASING BPI PROTEIN-RELATED"/>
    <property type="match status" value="1"/>
</dbReference>
<dbReference type="GO" id="GO:0008289">
    <property type="term" value="F:lipid binding"/>
    <property type="evidence" value="ECO:0007669"/>
    <property type="project" value="InterPro"/>
</dbReference>
<protein>
    <submittedName>
        <fullName evidence="2">ANF_receptor domain-containing protein</fullName>
    </submittedName>
</protein>
<name>A0A1I8B3X8_MELHA</name>
<keyword evidence="1" id="KW-1185">Reference proteome</keyword>
<dbReference type="InterPro" id="IPR032942">
    <property type="entry name" value="BPI/LBP/Plunc"/>
</dbReference>
<dbReference type="Proteomes" id="UP000095281">
    <property type="component" value="Unplaced"/>
</dbReference>
<dbReference type="SUPFAM" id="SSF55394">
    <property type="entry name" value="Bactericidal permeability-increasing protein, BPI"/>
    <property type="match status" value="1"/>
</dbReference>